<proteinExistence type="predicted"/>
<reference evidence="2 3" key="1">
    <citation type="submission" date="2021-05" db="EMBL/GenBank/DDBJ databases">
        <title>Genome Assembly of Synthetic Allotetraploid Brassica napus Reveals Homoeologous Exchanges between Subgenomes.</title>
        <authorList>
            <person name="Davis J.T."/>
        </authorList>
    </citation>
    <scope>NUCLEOTIDE SEQUENCE [LARGE SCALE GENOMIC DNA]</scope>
    <source>
        <strain evidence="3">cv. Da-Ae</strain>
        <tissue evidence="2">Seedling</tissue>
    </source>
</reference>
<evidence type="ECO:0000313" key="3">
    <source>
        <dbReference type="Proteomes" id="UP000824890"/>
    </source>
</evidence>
<dbReference type="Proteomes" id="UP000824890">
    <property type="component" value="Unassembled WGS sequence"/>
</dbReference>
<comment type="caution">
    <text evidence="2">The sequence shown here is derived from an EMBL/GenBank/DDBJ whole genome shotgun (WGS) entry which is preliminary data.</text>
</comment>
<sequence>IRDADVPTSREVVDKTPGLGPSTRSIWMVTQERSHRLTNLERSGAF</sequence>
<feature type="non-terminal residue" evidence="2">
    <location>
        <position position="1"/>
    </location>
</feature>
<keyword evidence="3" id="KW-1185">Reference proteome</keyword>
<organism evidence="2 3">
    <name type="scientific">Brassica napus</name>
    <name type="common">Rape</name>
    <dbReference type="NCBI Taxonomy" id="3708"/>
    <lineage>
        <taxon>Eukaryota</taxon>
        <taxon>Viridiplantae</taxon>
        <taxon>Streptophyta</taxon>
        <taxon>Embryophyta</taxon>
        <taxon>Tracheophyta</taxon>
        <taxon>Spermatophyta</taxon>
        <taxon>Magnoliopsida</taxon>
        <taxon>eudicotyledons</taxon>
        <taxon>Gunneridae</taxon>
        <taxon>Pentapetalae</taxon>
        <taxon>rosids</taxon>
        <taxon>malvids</taxon>
        <taxon>Brassicales</taxon>
        <taxon>Brassicaceae</taxon>
        <taxon>Brassiceae</taxon>
        <taxon>Brassica</taxon>
    </lineage>
</organism>
<evidence type="ECO:0000256" key="1">
    <source>
        <dbReference type="SAM" id="MobiDB-lite"/>
    </source>
</evidence>
<accession>A0ABQ8E3J1</accession>
<protein>
    <submittedName>
        <fullName evidence="2">Uncharacterized protein</fullName>
    </submittedName>
</protein>
<evidence type="ECO:0000313" key="2">
    <source>
        <dbReference type="EMBL" id="KAH0935468.1"/>
    </source>
</evidence>
<gene>
    <name evidence="2" type="ORF">HID58_012585</name>
</gene>
<feature type="region of interest" description="Disordered" evidence="1">
    <location>
        <begin position="1"/>
        <end position="20"/>
    </location>
</feature>
<name>A0ABQ8E3J1_BRANA</name>
<dbReference type="EMBL" id="JAGKQM010000003">
    <property type="protein sequence ID" value="KAH0935468.1"/>
    <property type="molecule type" value="Genomic_DNA"/>
</dbReference>